<name>A0A081KBA6_9GAMM</name>
<organism evidence="1 2">
    <name type="scientific">Endozoicomonas elysicola</name>
    <dbReference type="NCBI Taxonomy" id="305900"/>
    <lineage>
        <taxon>Bacteria</taxon>
        <taxon>Pseudomonadati</taxon>
        <taxon>Pseudomonadota</taxon>
        <taxon>Gammaproteobacteria</taxon>
        <taxon>Oceanospirillales</taxon>
        <taxon>Endozoicomonadaceae</taxon>
        <taxon>Endozoicomonas</taxon>
    </lineage>
</organism>
<reference evidence="1 2" key="1">
    <citation type="submission" date="2014-06" db="EMBL/GenBank/DDBJ databases">
        <title>Whole Genome Sequences of Three Symbiotic Endozoicomonas Bacteria.</title>
        <authorList>
            <person name="Neave M.J."/>
            <person name="Apprill A."/>
            <person name="Voolstra C.R."/>
        </authorList>
    </citation>
    <scope>NUCLEOTIDE SEQUENCE [LARGE SCALE GENOMIC DNA]</scope>
    <source>
        <strain evidence="1 2">DSM 22380</strain>
    </source>
</reference>
<dbReference type="AlphaFoldDB" id="A0A081KBA6"/>
<evidence type="ECO:0000313" key="2">
    <source>
        <dbReference type="Proteomes" id="UP000027997"/>
    </source>
</evidence>
<evidence type="ECO:0000313" key="1">
    <source>
        <dbReference type="EMBL" id="KEI71432.1"/>
    </source>
</evidence>
<dbReference type="Proteomes" id="UP000027997">
    <property type="component" value="Unassembled WGS sequence"/>
</dbReference>
<sequence length="60" mass="6789">MSHHKNRPSGRYAGNIVSTLDTGNLSLYPDFYVVFRICYLDEETLLWLIVAANGLELTLS</sequence>
<gene>
    <name evidence="1" type="ORF">GV64_12390</name>
</gene>
<comment type="caution">
    <text evidence="1">The sequence shown here is derived from an EMBL/GenBank/DDBJ whole genome shotgun (WGS) entry which is preliminary data.</text>
</comment>
<proteinExistence type="predicted"/>
<keyword evidence="2" id="KW-1185">Reference proteome</keyword>
<dbReference type="EMBL" id="JOJP01000001">
    <property type="protein sequence ID" value="KEI71432.1"/>
    <property type="molecule type" value="Genomic_DNA"/>
</dbReference>
<protein>
    <submittedName>
        <fullName evidence="1">Uncharacterized protein</fullName>
    </submittedName>
</protein>
<accession>A0A081KBA6</accession>
<dbReference type="STRING" id="305900.GV64_12390"/>